<sequence length="406" mass="46879">MTKHATIKNYLNYDDYNYYYSKFNPDYGSTPPDPDNLTYLINKTTDDENVKNKFRDVFGELLRHINNSGVFYFYSPKGCWYICYVLHKLVQNDTYESYNENLFNIFHKFVREYNLQFSSGSNTCVNDMVYTNSNIFKEMHALYRTYDAYYDFLSKNIYINDKTCKSLEAFVHTYKDYVNTHKSNSLEFNSILENLEKNLKKTLQHYDHKCESNKYSLPNLQLYTGPKKEQPTLEAEKQLPNPSQLISSSQEGLEPKGPNHIDTSQNQEEPALSPPPENQMTHEDQGNKLRTETAQDTSIEIRAQTEQHPGTSENHRTRSQSVHAQALGQRYLGTFGLQEQPYNPNYEENLLSPQLPLEKGDEGILGRMKGAFSSISDYVEPVPLMGVSGGMGALFLLLRVLKILNI</sequence>
<feature type="compositionally biased region" description="Polar residues" evidence="1">
    <location>
        <begin position="240"/>
        <end position="251"/>
    </location>
</feature>
<evidence type="ECO:0000256" key="1">
    <source>
        <dbReference type="SAM" id="MobiDB-lite"/>
    </source>
</evidence>
<name>A0A0J9S3Q5_PLAVI</name>
<organism evidence="2 3">
    <name type="scientific">Plasmodium vivax India VII</name>
    <dbReference type="NCBI Taxonomy" id="1077284"/>
    <lineage>
        <taxon>Eukaryota</taxon>
        <taxon>Sar</taxon>
        <taxon>Alveolata</taxon>
        <taxon>Apicomplexa</taxon>
        <taxon>Aconoidasida</taxon>
        <taxon>Haemosporida</taxon>
        <taxon>Plasmodiidae</taxon>
        <taxon>Plasmodium</taxon>
        <taxon>Plasmodium (Plasmodium)</taxon>
    </lineage>
</organism>
<dbReference type="AlphaFoldDB" id="A0A0J9S3Q5"/>
<feature type="compositionally biased region" description="Basic and acidic residues" evidence="1">
    <location>
        <begin position="280"/>
        <end position="293"/>
    </location>
</feature>
<feature type="region of interest" description="Disordered" evidence="1">
    <location>
        <begin position="221"/>
        <end position="294"/>
    </location>
</feature>
<proteinExistence type="predicted"/>
<feature type="compositionally biased region" description="Basic and acidic residues" evidence="1">
    <location>
        <begin position="226"/>
        <end position="237"/>
    </location>
</feature>
<accession>A0A0J9S3Q5</accession>
<reference evidence="2 3" key="1">
    <citation type="submission" date="2011-08" db="EMBL/GenBank/DDBJ databases">
        <title>The Genome Sequence of Plasmodium vivax India VII.</title>
        <authorList>
            <consortium name="The Broad Institute Genome Sequencing Platform"/>
            <consortium name="The Broad Institute Genome Sequencing Center for Infectious Disease"/>
            <person name="Neafsey D."/>
            <person name="Carlton J."/>
            <person name="Barnwell J."/>
            <person name="Collins W."/>
            <person name="Escalante A."/>
            <person name="Mullikin J."/>
            <person name="Saul A."/>
            <person name="Guigo R."/>
            <person name="Camara F."/>
            <person name="Young S.K."/>
            <person name="Zeng Q."/>
            <person name="Gargeya S."/>
            <person name="Fitzgerald M."/>
            <person name="Haas B."/>
            <person name="Abouelleil A."/>
            <person name="Alvarado L."/>
            <person name="Arachchi H.M."/>
            <person name="Berlin A."/>
            <person name="Brown A."/>
            <person name="Chapman S.B."/>
            <person name="Chen Z."/>
            <person name="Dunbar C."/>
            <person name="Freedman E."/>
            <person name="Gearin G."/>
            <person name="Gellesch M."/>
            <person name="Goldberg J."/>
            <person name="Griggs A."/>
            <person name="Gujja S."/>
            <person name="Heiman D."/>
            <person name="Howarth C."/>
            <person name="Larson L."/>
            <person name="Lui A."/>
            <person name="MacDonald P.J.P."/>
            <person name="Montmayeur A."/>
            <person name="Murphy C."/>
            <person name="Neiman D."/>
            <person name="Pearson M."/>
            <person name="Priest M."/>
            <person name="Roberts A."/>
            <person name="Saif S."/>
            <person name="Shea T."/>
            <person name="Shenoy N."/>
            <person name="Sisk P."/>
            <person name="Stolte C."/>
            <person name="Sykes S."/>
            <person name="Wortman J."/>
            <person name="Nusbaum C."/>
            <person name="Birren B."/>
        </authorList>
    </citation>
    <scope>NUCLEOTIDE SEQUENCE [LARGE SCALE GENOMIC DNA]</scope>
    <source>
        <strain evidence="2 3">India VII</strain>
    </source>
</reference>
<dbReference type="EMBL" id="KQ234642">
    <property type="protein sequence ID" value="KMZ76727.1"/>
    <property type="molecule type" value="Genomic_DNA"/>
</dbReference>
<evidence type="ECO:0000313" key="3">
    <source>
        <dbReference type="Proteomes" id="UP000053562"/>
    </source>
</evidence>
<gene>
    <name evidence="2" type="ORF">PVIIG_05900</name>
</gene>
<evidence type="ECO:0000313" key="2">
    <source>
        <dbReference type="EMBL" id="KMZ76727.1"/>
    </source>
</evidence>
<dbReference type="Proteomes" id="UP000053562">
    <property type="component" value="Unassembled WGS sequence"/>
</dbReference>
<evidence type="ECO:0008006" key="4">
    <source>
        <dbReference type="Google" id="ProtNLM"/>
    </source>
</evidence>
<protein>
    <recommendedName>
        <fullName evidence="4">VIR protein</fullName>
    </recommendedName>
</protein>